<protein>
    <submittedName>
        <fullName evidence="3">SHOCT domain-containing protein</fullName>
    </submittedName>
</protein>
<gene>
    <name evidence="3" type="ORF">GUY60_09295</name>
</gene>
<dbReference type="OrthoDB" id="5996503at2"/>
<dbReference type="Pfam" id="PF09851">
    <property type="entry name" value="SHOCT"/>
    <property type="match status" value="1"/>
</dbReference>
<feature type="domain" description="SHOCT" evidence="2">
    <location>
        <begin position="64"/>
        <end position="91"/>
    </location>
</feature>
<dbReference type="EMBL" id="JAAAHS010000047">
    <property type="protein sequence ID" value="NBE51618.1"/>
    <property type="molecule type" value="Genomic_DNA"/>
</dbReference>
<evidence type="ECO:0000313" key="4">
    <source>
        <dbReference type="Proteomes" id="UP000598297"/>
    </source>
</evidence>
<proteinExistence type="predicted"/>
<reference evidence="3" key="1">
    <citation type="submission" date="2020-01" db="EMBL/GenBank/DDBJ databases">
        <title>Whole-genome analyses of novel actinobacteria.</title>
        <authorList>
            <person name="Sahin N."/>
        </authorList>
    </citation>
    <scope>NUCLEOTIDE SEQUENCE</scope>
    <source>
        <strain evidence="3">YC537</strain>
    </source>
</reference>
<accession>A0A964ULW1</accession>
<dbReference type="InterPro" id="IPR018649">
    <property type="entry name" value="SHOCT"/>
</dbReference>
<organism evidence="3 4">
    <name type="scientific">Streptomyces boluensis</name>
    <dbReference type="NCBI Taxonomy" id="1775135"/>
    <lineage>
        <taxon>Bacteria</taxon>
        <taxon>Bacillati</taxon>
        <taxon>Actinomycetota</taxon>
        <taxon>Actinomycetes</taxon>
        <taxon>Kitasatosporales</taxon>
        <taxon>Streptomycetaceae</taxon>
        <taxon>Streptomyces</taxon>
    </lineage>
</organism>
<name>A0A964ULW1_9ACTN</name>
<evidence type="ECO:0000313" key="3">
    <source>
        <dbReference type="EMBL" id="NBE51618.1"/>
    </source>
</evidence>
<feature type="compositionally biased region" description="Basic and acidic residues" evidence="1">
    <location>
        <begin position="21"/>
        <end position="45"/>
    </location>
</feature>
<sequence>MARTAVVAGTASAVSGRVQRHQQEKFAQDEAREAAVDQARYEQEYARQPTAPTAPPAGGADVLDQLERLAELQRQGVLTEAEFAAQKARILGA</sequence>
<feature type="region of interest" description="Disordered" evidence="1">
    <location>
        <begin position="18"/>
        <end position="60"/>
    </location>
</feature>
<evidence type="ECO:0000259" key="2">
    <source>
        <dbReference type="Pfam" id="PF09851"/>
    </source>
</evidence>
<dbReference type="AlphaFoldDB" id="A0A964ULW1"/>
<dbReference type="Proteomes" id="UP000598297">
    <property type="component" value="Unassembled WGS sequence"/>
</dbReference>
<evidence type="ECO:0000256" key="1">
    <source>
        <dbReference type="SAM" id="MobiDB-lite"/>
    </source>
</evidence>
<keyword evidence="4" id="KW-1185">Reference proteome</keyword>
<comment type="caution">
    <text evidence="3">The sequence shown here is derived from an EMBL/GenBank/DDBJ whole genome shotgun (WGS) entry which is preliminary data.</text>
</comment>